<keyword evidence="1" id="KW-1133">Transmembrane helix</keyword>
<proteinExistence type="predicted"/>
<feature type="transmembrane region" description="Helical" evidence="1">
    <location>
        <begin position="75"/>
        <end position="93"/>
    </location>
</feature>
<dbReference type="AlphaFoldDB" id="A0A395LP16"/>
<dbReference type="Pfam" id="PF06532">
    <property type="entry name" value="NrsF"/>
    <property type="match status" value="1"/>
</dbReference>
<comment type="caution">
    <text evidence="2">The sequence shown here is derived from an EMBL/GenBank/DDBJ whole genome shotgun (WGS) entry which is preliminary data.</text>
</comment>
<dbReference type="OrthoDB" id="7390889at2"/>
<dbReference type="EMBL" id="QRBB01000001">
    <property type="protein sequence ID" value="RDS78475.1"/>
    <property type="molecule type" value="Genomic_DNA"/>
</dbReference>
<organism evidence="2 3">
    <name type="scientific">Alteriqipengyuania lutimaris</name>
    <dbReference type="NCBI Taxonomy" id="1538146"/>
    <lineage>
        <taxon>Bacteria</taxon>
        <taxon>Pseudomonadati</taxon>
        <taxon>Pseudomonadota</taxon>
        <taxon>Alphaproteobacteria</taxon>
        <taxon>Sphingomonadales</taxon>
        <taxon>Erythrobacteraceae</taxon>
        <taxon>Alteriqipengyuania</taxon>
    </lineage>
</organism>
<dbReference type="Proteomes" id="UP000254101">
    <property type="component" value="Unassembled WGS sequence"/>
</dbReference>
<name>A0A395LP16_9SPHN</name>
<evidence type="ECO:0000313" key="2">
    <source>
        <dbReference type="EMBL" id="RDS78475.1"/>
    </source>
</evidence>
<gene>
    <name evidence="2" type="ORF">DL238_01125</name>
</gene>
<keyword evidence="1" id="KW-0472">Membrane</keyword>
<keyword evidence="1" id="KW-0812">Transmembrane</keyword>
<evidence type="ECO:0000256" key="1">
    <source>
        <dbReference type="SAM" id="Phobius"/>
    </source>
</evidence>
<feature type="transmembrane region" description="Helical" evidence="1">
    <location>
        <begin position="167"/>
        <end position="186"/>
    </location>
</feature>
<feature type="transmembrane region" description="Helical" evidence="1">
    <location>
        <begin position="105"/>
        <end position="128"/>
    </location>
</feature>
<feature type="transmembrane region" description="Helical" evidence="1">
    <location>
        <begin position="140"/>
        <end position="161"/>
    </location>
</feature>
<protein>
    <submittedName>
        <fullName evidence="2">DUF1109 domain-containing protein</fullName>
    </submittedName>
</protein>
<accession>A0A395LP16</accession>
<keyword evidence="3" id="KW-1185">Reference proteome</keyword>
<sequence length="192" mass="19514">MRRRQGLALVAAGLGLTVILVAGVLGSWRAALAGHASPEFYIVNAMLLVLGAAAASAAVAMAAPQVGNRQDGARWGLAMVAILPLVAIGVALSQGLSAREMIDEHAARCVAWGTASGLLVFAALGGWLRRGAPVSIEAAGLYSGVAAGALGSFACGLSCPIDDMVHLGLWHVAPIPLAGLAGRLILPRLIRW</sequence>
<dbReference type="InterPro" id="IPR009495">
    <property type="entry name" value="NrsF"/>
</dbReference>
<evidence type="ECO:0000313" key="3">
    <source>
        <dbReference type="Proteomes" id="UP000254101"/>
    </source>
</evidence>
<feature type="transmembrane region" description="Helical" evidence="1">
    <location>
        <begin position="40"/>
        <end position="63"/>
    </location>
</feature>
<reference evidence="2 3" key="1">
    <citation type="submission" date="2018-07" db="EMBL/GenBank/DDBJ databases">
        <title>Erythrobacter nanhaiensis sp. nov., a novel member of the genus Erythrobacter isolated from the South China Sea.</title>
        <authorList>
            <person name="Chen X."/>
            <person name="Liu J."/>
        </authorList>
    </citation>
    <scope>NUCLEOTIDE SEQUENCE [LARGE SCALE GENOMIC DNA]</scope>
    <source>
        <strain evidence="2 3">S-5</strain>
    </source>
</reference>
<feature type="transmembrane region" description="Helical" evidence="1">
    <location>
        <begin position="7"/>
        <end position="28"/>
    </location>
</feature>